<dbReference type="Proteomes" id="UP001464891">
    <property type="component" value="Unassembled WGS sequence"/>
</dbReference>
<gene>
    <name evidence="2" type="ORF">NC998_10295</name>
</gene>
<accession>A0ABV0J6S9</accession>
<feature type="signal peptide" evidence="1">
    <location>
        <begin position="1"/>
        <end position="22"/>
    </location>
</feature>
<protein>
    <submittedName>
        <fullName evidence="2">Uncharacterized protein</fullName>
    </submittedName>
</protein>
<evidence type="ECO:0000256" key="1">
    <source>
        <dbReference type="SAM" id="SignalP"/>
    </source>
</evidence>
<reference evidence="2 3" key="1">
    <citation type="submission" date="2022-04" db="EMBL/GenBank/DDBJ databases">
        <title>Positive selection, recombination, and allopatry shape intraspecific diversity of widespread and dominant cyanobacteria.</title>
        <authorList>
            <person name="Wei J."/>
            <person name="Shu W."/>
            <person name="Hu C."/>
        </authorList>
    </citation>
    <scope>NUCLEOTIDE SEQUENCE [LARGE SCALE GENOMIC DNA]</scope>
    <source>
        <strain evidence="2 3">GB2-A4</strain>
    </source>
</reference>
<proteinExistence type="predicted"/>
<evidence type="ECO:0000313" key="2">
    <source>
        <dbReference type="EMBL" id="MEP0817484.1"/>
    </source>
</evidence>
<organism evidence="2 3">
    <name type="scientific">Trichocoleus desertorum GB2-A4</name>
    <dbReference type="NCBI Taxonomy" id="2933944"/>
    <lineage>
        <taxon>Bacteria</taxon>
        <taxon>Bacillati</taxon>
        <taxon>Cyanobacteriota</taxon>
        <taxon>Cyanophyceae</taxon>
        <taxon>Leptolyngbyales</taxon>
        <taxon>Trichocoleusaceae</taxon>
        <taxon>Trichocoleus</taxon>
    </lineage>
</organism>
<sequence>MQKFSYLAIAAGLTLMPLETPAALPGPSSQLTLLAASQNSMIADAGTPLCYMQTTNQGLVDLSHLCQRSAPTTPSNPQVVVLGFERSGDRVVGQVRNDTGKPVRFAIVNYAVAAPTTDAAASFTYVTPETLQPGQTGNFEGTLSQPGTVTVTSVEWEAEPNS</sequence>
<keyword evidence="1" id="KW-0732">Signal</keyword>
<dbReference type="RefSeq" id="WP_190435512.1">
    <property type="nucleotide sequence ID" value="NZ_JAMPKM010000005.1"/>
</dbReference>
<comment type="caution">
    <text evidence="2">The sequence shown here is derived from an EMBL/GenBank/DDBJ whole genome shotgun (WGS) entry which is preliminary data.</text>
</comment>
<keyword evidence="3" id="KW-1185">Reference proteome</keyword>
<feature type="chain" id="PRO_5047457605" evidence="1">
    <location>
        <begin position="23"/>
        <end position="162"/>
    </location>
</feature>
<evidence type="ECO:0000313" key="3">
    <source>
        <dbReference type="Proteomes" id="UP001464891"/>
    </source>
</evidence>
<dbReference type="EMBL" id="JAMPKM010000005">
    <property type="protein sequence ID" value="MEP0817484.1"/>
    <property type="molecule type" value="Genomic_DNA"/>
</dbReference>
<name>A0ABV0J6S9_9CYAN</name>